<feature type="compositionally biased region" description="Low complexity" evidence="1">
    <location>
        <begin position="16"/>
        <end position="26"/>
    </location>
</feature>
<protein>
    <submittedName>
        <fullName evidence="2">DUF3710 domain-containing protein</fullName>
    </submittedName>
</protein>
<dbReference type="Proteomes" id="UP000676079">
    <property type="component" value="Chromosome"/>
</dbReference>
<reference evidence="2 3" key="1">
    <citation type="submission" date="2021-05" db="EMBL/GenBank/DDBJ databases">
        <title>Direct Submission.</title>
        <authorList>
            <person name="Li K."/>
            <person name="Gao J."/>
        </authorList>
    </citation>
    <scope>NUCLEOTIDE SEQUENCE [LARGE SCALE GENOMIC DNA]</scope>
    <source>
        <strain evidence="2 3">Mg02</strain>
    </source>
</reference>
<accession>A0ABX8BSQ8</accession>
<feature type="region of interest" description="Disordered" evidence="1">
    <location>
        <begin position="240"/>
        <end position="284"/>
    </location>
</feature>
<proteinExistence type="predicted"/>
<evidence type="ECO:0000313" key="3">
    <source>
        <dbReference type="Proteomes" id="UP000676079"/>
    </source>
</evidence>
<dbReference type="InterPro" id="IPR022183">
    <property type="entry name" value="DUF3710"/>
</dbReference>
<feature type="region of interest" description="Disordered" evidence="1">
    <location>
        <begin position="1"/>
        <end position="69"/>
    </location>
</feature>
<evidence type="ECO:0000256" key="1">
    <source>
        <dbReference type="SAM" id="MobiDB-lite"/>
    </source>
</evidence>
<sequence length="284" mass="30232">MFGRRRKKRKEEDGRAGAPRQGAAGAVSFDNEVHPGAAADPGGEPVKEADRYRSNGPWDAAEEAPELKRMDLGGIRVPQEQGTEIQVNVAQDAQGKQKAIGVTLVRGKSAVQVQAFAAPKSSGLWDEMREELREQVQKQGGKVEDHDGTFGPELKALVPVPGRTTEDGRQLAQRVRFIGVDGPRWVLRGVIRGEGAAKPEVMAEVEKLFSDVVVARGDQPVPPGELLPITVPKQVQEQMAKVAQARAAQQAQARRANGQGTPGTTPNGTRPDAPGASPNGSGQA</sequence>
<dbReference type="Pfam" id="PF12502">
    <property type="entry name" value="DUF3710"/>
    <property type="match status" value="1"/>
</dbReference>
<evidence type="ECO:0000313" key="2">
    <source>
        <dbReference type="EMBL" id="QUX24730.1"/>
    </source>
</evidence>
<name>A0ABX8BSQ8_9ACTN</name>
<feature type="compositionally biased region" description="Low complexity" evidence="1">
    <location>
        <begin position="243"/>
        <end position="269"/>
    </location>
</feature>
<dbReference type="EMBL" id="CP074133">
    <property type="protein sequence ID" value="QUX24730.1"/>
    <property type="molecule type" value="Genomic_DNA"/>
</dbReference>
<keyword evidence="3" id="KW-1185">Reference proteome</keyword>
<dbReference type="RefSeq" id="WP_220560176.1">
    <property type="nucleotide sequence ID" value="NZ_CP074133.1"/>
</dbReference>
<gene>
    <name evidence="2" type="ORF">KGD84_10970</name>
</gene>
<organism evidence="2 3">
    <name type="scientific">Nocardiopsis changdeensis</name>
    <dbReference type="NCBI Taxonomy" id="2831969"/>
    <lineage>
        <taxon>Bacteria</taxon>
        <taxon>Bacillati</taxon>
        <taxon>Actinomycetota</taxon>
        <taxon>Actinomycetes</taxon>
        <taxon>Streptosporangiales</taxon>
        <taxon>Nocardiopsidaceae</taxon>
        <taxon>Nocardiopsis</taxon>
    </lineage>
</organism>